<evidence type="ECO:0000313" key="2">
    <source>
        <dbReference type="Proteomes" id="UP000265520"/>
    </source>
</evidence>
<dbReference type="Proteomes" id="UP000265520">
    <property type="component" value="Unassembled WGS sequence"/>
</dbReference>
<protein>
    <submittedName>
        <fullName evidence="1">Uncharacterized protein</fullName>
    </submittedName>
</protein>
<evidence type="ECO:0000313" key="1">
    <source>
        <dbReference type="EMBL" id="MCI82768.1"/>
    </source>
</evidence>
<accession>A0A392V3A0</accession>
<keyword evidence="2" id="KW-1185">Reference proteome</keyword>
<comment type="caution">
    <text evidence="1">The sequence shown here is derived from an EMBL/GenBank/DDBJ whole genome shotgun (WGS) entry which is preliminary data.</text>
</comment>
<feature type="non-terminal residue" evidence="1">
    <location>
        <position position="1"/>
    </location>
</feature>
<dbReference type="AlphaFoldDB" id="A0A392V3A0"/>
<name>A0A392V3A0_9FABA</name>
<proteinExistence type="predicted"/>
<reference evidence="1 2" key="1">
    <citation type="journal article" date="2018" name="Front. Plant Sci.">
        <title>Red Clover (Trifolium pratense) and Zigzag Clover (T. medium) - A Picture of Genomic Similarities and Differences.</title>
        <authorList>
            <person name="Dluhosova J."/>
            <person name="Istvanek J."/>
            <person name="Nedelnik J."/>
            <person name="Repkova J."/>
        </authorList>
    </citation>
    <scope>NUCLEOTIDE SEQUENCE [LARGE SCALE GENOMIC DNA]</scope>
    <source>
        <strain evidence="2">cv. 10/8</strain>
        <tissue evidence="1">Leaf</tissue>
    </source>
</reference>
<organism evidence="1 2">
    <name type="scientific">Trifolium medium</name>
    <dbReference type="NCBI Taxonomy" id="97028"/>
    <lineage>
        <taxon>Eukaryota</taxon>
        <taxon>Viridiplantae</taxon>
        <taxon>Streptophyta</taxon>
        <taxon>Embryophyta</taxon>
        <taxon>Tracheophyta</taxon>
        <taxon>Spermatophyta</taxon>
        <taxon>Magnoliopsida</taxon>
        <taxon>eudicotyledons</taxon>
        <taxon>Gunneridae</taxon>
        <taxon>Pentapetalae</taxon>
        <taxon>rosids</taxon>
        <taxon>fabids</taxon>
        <taxon>Fabales</taxon>
        <taxon>Fabaceae</taxon>
        <taxon>Papilionoideae</taxon>
        <taxon>50 kb inversion clade</taxon>
        <taxon>NPAAA clade</taxon>
        <taxon>Hologalegina</taxon>
        <taxon>IRL clade</taxon>
        <taxon>Trifolieae</taxon>
        <taxon>Trifolium</taxon>
    </lineage>
</organism>
<dbReference type="EMBL" id="LXQA011051239">
    <property type="protein sequence ID" value="MCI82768.1"/>
    <property type="molecule type" value="Genomic_DNA"/>
</dbReference>
<sequence length="43" mass="4935">SRDPSRPVEMEALVEKQAVRENLMIADLIVAIIVRSDSLRLHY</sequence>